<name>A0A510KDW7_9FUSO</name>
<dbReference type="EMBL" id="AP019835">
    <property type="protein sequence ID" value="BBM49879.1"/>
    <property type="molecule type" value="Genomic_DNA"/>
</dbReference>
<accession>A0A510KDW7</accession>
<dbReference type="RefSeq" id="WP_146964337.1">
    <property type="nucleotide sequence ID" value="NZ_AP019835.1"/>
</dbReference>
<dbReference type="InterPro" id="IPR007337">
    <property type="entry name" value="RelB/DinJ"/>
</dbReference>
<feature type="region of interest" description="Disordered" evidence="3">
    <location>
        <begin position="73"/>
        <end position="96"/>
    </location>
</feature>
<organism evidence="4 5">
    <name type="scientific">Leptotrichia wadei</name>
    <dbReference type="NCBI Taxonomy" id="157687"/>
    <lineage>
        <taxon>Bacteria</taxon>
        <taxon>Fusobacteriati</taxon>
        <taxon>Fusobacteriota</taxon>
        <taxon>Fusobacteriia</taxon>
        <taxon>Fusobacteriales</taxon>
        <taxon>Leptotrichiaceae</taxon>
        <taxon>Leptotrichia</taxon>
    </lineage>
</organism>
<reference evidence="4 5" key="1">
    <citation type="submission" date="2019-07" db="EMBL/GenBank/DDBJ databases">
        <title>Complete Genome Sequence of Leptotrichia wadei Strain JMUB3934.</title>
        <authorList>
            <person name="Watanabe S."/>
            <person name="Cui L."/>
        </authorList>
    </citation>
    <scope>NUCLEOTIDE SEQUENCE [LARGE SCALE GENOMIC DNA]</scope>
    <source>
        <strain evidence="4 5">JMUB3934</strain>
    </source>
</reference>
<sequence length="96" mass="10881">MATVNTSIKIDEKTKKEAQELFKDLGLSLSTAINIFLKQAIREKGIPFYINSLPENSELAQAFEEAKQIKKNPSNYKSYSSPEEMFKDVLGEDYEG</sequence>
<evidence type="ECO:0000256" key="2">
    <source>
        <dbReference type="ARBA" id="ARBA00022649"/>
    </source>
</evidence>
<comment type="similarity">
    <text evidence="1">Belongs to the RelB/DinJ antitoxin family.</text>
</comment>
<feature type="compositionally biased region" description="Low complexity" evidence="3">
    <location>
        <begin position="73"/>
        <end position="83"/>
    </location>
</feature>
<dbReference type="InterPro" id="IPR026262">
    <property type="entry name" value="DinJ"/>
</dbReference>
<protein>
    <recommendedName>
        <fullName evidence="6">Addiction module antitoxin, RelB/DinJ family</fullName>
    </recommendedName>
</protein>
<dbReference type="PANTHER" id="PTHR38781:SF1">
    <property type="entry name" value="ANTITOXIN DINJ-RELATED"/>
    <property type="match status" value="1"/>
</dbReference>
<evidence type="ECO:0008006" key="6">
    <source>
        <dbReference type="Google" id="ProtNLM"/>
    </source>
</evidence>
<dbReference type="GO" id="GO:0006351">
    <property type="term" value="P:DNA-templated transcription"/>
    <property type="evidence" value="ECO:0007669"/>
    <property type="project" value="TreeGrafter"/>
</dbReference>
<dbReference type="GO" id="GO:0006355">
    <property type="term" value="P:regulation of DNA-templated transcription"/>
    <property type="evidence" value="ECO:0007669"/>
    <property type="project" value="InterPro"/>
</dbReference>
<dbReference type="InterPro" id="IPR013321">
    <property type="entry name" value="Arc_rbn_hlx_hlx"/>
</dbReference>
<evidence type="ECO:0000313" key="5">
    <source>
        <dbReference type="Proteomes" id="UP000321501"/>
    </source>
</evidence>
<dbReference type="PIRSF" id="PIRSF003108">
    <property type="entry name" value="DinJ"/>
    <property type="match status" value="1"/>
</dbReference>
<dbReference type="NCBIfam" id="TIGR02384">
    <property type="entry name" value="RelB_DinJ"/>
    <property type="match status" value="1"/>
</dbReference>
<dbReference type="PANTHER" id="PTHR38781">
    <property type="entry name" value="ANTITOXIN DINJ-RELATED"/>
    <property type="match status" value="1"/>
</dbReference>
<dbReference type="AlphaFoldDB" id="A0A510KDW7"/>
<dbReference type="GO" id="GO:0015643">
    <property type="term" value="F:toxic substance binding"/>
    <property type="evidence" value="ECO:0007669"/>
    <property type="project" value="InterPro"/>
</dbReference>
<dbReference type="GO" id="GO:0044010">
    <property type="term" value="P:single-species biofilm formation"/>
    <property type="evidence" value="ECO:0007669"/>
    <property type="project" value="InterPro"/>
</dbReference>
<dbReference type="GO" id="GO:0000987">
    <property type="term" value="F:cis-regulatory region sequence-specific DNA binding"/>
    <property type="evidence" value="ECO:0007669"/>
    <property type="project" value="InterPro"/>
</dbReference>
<evidence type="ECO:0000313" key="4">
    <source>
        <dbReference type="EMBL" id="BBM49879.1"/>
    </source>
</evidence>
<keyword evidence="2" id="KW-1277">Toxin-antitoxin system</keyword>
<gene>
    <name evidence="4" type="ORF">JMUB3934_1175</name>
</gene>
<evidence type="ECO:0000256" key="3">
    <source>
        <dbReference type="SAM" id="MobiDB-lite"/>
    </source>
</evidence>
<dbReference type="Gene3D" id="1.10.1220.10">
    <property type="entry name" value="Met repressor-like"/>
    <property type="match status" value="1"/>
</dbReference>
<evidence type="ECO:0000256" key="1">
    <source>
        <dbReference type="ARBA" id="ARBA00010562"/>
    </source>
</evidence>
<dbReference type="Pfam" id="PF04221">
    <property type="entry name" value="RelB"/>
    <property type="match status" value="1"/>
</dbReference>
<proteinExistence type="inferred from homology"/>
<dbReference type="Proteomes" id="UP000321501">
    <property type="component" value="Chromosome"/>
</dbReference>